<dbReference type="Pfam" id="PF10824">
    <property type="entry name" value="T7SS_ESX_EspC"/>
    <property type="match status" value="1"/>
</dbReference>
<keyword evidence="3" id="KW-1185">Reference proteome</keyword>
<evidence type="ECO:0000313" key="3">
    <source>
        <dbReference type="Proteomes" id="UP001596223"/>
    </source>
</evidence>
<evidence type="ECO:0000256" key="1">
    <source>
        <dbReference type="SAM" id="MobiDB-lite"/>
    </source>
</evidence>
<reference evidence="3" key="1">
    <citation type="journal article" date="2019" name="Int. J. Syst. Evol. Microbiol.">
        <title>The Global Catalogue of Microorganisms (GCM) 10K type strain sequencing project: providing services to taxonomists for standard genome sequencing and annotation.</title>
        <authorList>
            <consortium name="The Broad Institute Genomics Platform"/>
            <consortium name="The Broad Institute Genome Sequencing Center for Infectious Disease"/>
            <person name="Wu L."/>
            <person name="Ma J."/>
        </authorList>
    </citation>
    <scope>NUCLEOTIDE SEQUENCE [LARGE SCALE GENOMIC DNA]</scope>
    <source>
        <strain evidence="3">CCUG 36956</strain>
    </source>
</reference>
<sequence>MSEFNVEPAKMRDLARNVRSNASTLSTKQPVAKTSRDAARQGMLNSNLAVKVEESLRAMDSVVRYHVARLNEHADTIDNAATTYEQSDTSWAKDLSKQGE</sequence>
<organism evidence="2 3">
    <name type="scientific">Nocardia lasii</name>
    <dbReference type="NCBI Taxonomy" id="1616107"/>
    <lineage>
        <taxon>Bacteria</taxon>
        <taxon>Bacillati</taxon>
        <taxon>Actinomycetota</taxon>
        <taxon>Actinomycetes</taxon>
        <taxon>Mycobacteriales</taxon>
        <taxon>Nocardiaceae</taxon>
        <taxon>Nocardia</taxon>
    </lineage>
</organism>
<dbReference type="EMBL" id="JBHSQN010000003">
    <property type="protein sequence ID" value="MFC6011182.1"/>
    <property type="molecule type" value="Genomic_DNA"/>
</dbReference>
<feature type="region of interest" description="Disordered" evidence="1">
    <location>
        <begin position="21"/>
        <end position="41"/>
    </location>
</feature>
<name>A0ABW1JQN7_9NOCA</name>
<dbReference type="RefSeq" id="WP_378602344.1">
    <property type="nucleotide sequence ID" value="NZ_JBHSQN010000003.1"/>
</dbReference>
<accession>A0ABW1JQN7</accession>
<protein>
    <submittedName>
        <fullName evidence="2">Type VII secretion target</fullName>
    </submittedName>
</protein>
<dbReference type="InterPro" id="IPR022536">
    <property type="entry name" value="EspC"/>
</dbReference>
<dbReference type="Proteomes" id="UP001596223">
    <property type="component" value="Unassembled WGS sequence"/>
</dbReference>
<evidence type="ECO:0000313" key="2">
    <source>
        <dbReference type="EMBL" id="MFC6011182.1"/>
    </source>
</evidence>
<gene>
    <name evidence="2" type="ORF">ACFP3H_08980</name>
</gene>
<proteinExistence type="predicted"/>
<comment type="caution">
    <text evidence="2">The sequence shown here is derived from an EMBL/GenBank/DDBJ whole genome shotgun (WGS) entry which is preliminary data.</text>
</comment>